<comment type="subunit">
    <text evidence="10">Homopentamer.</text>
</comment>
<sequence>MLKEFREFVLRGNVVDLAIAVIIGAAFGALVASAVENIFTPLIAAIVGKPDFSELTFSINGSVFKYGLFLNALISFLSIAAVVFFFVVKPMNTFLALRKQDDVTPEAESPAEDVRLLTEIRDLLAERRP</sequence>
<keyword evidence="4 10" id="KW-1003">Cell membrane</keyword>
<dbReference type="AlphaFoldDB" id="A0A9X3N481"/>
<comment type="similarity">
    <text evidence="2 10">Belongs to the MscL family.</text>
</comment>
<feature type="transmembrane region" description="Helical" evidence="10">
    <location>
        <begin position="66"/>
        <end position="88"/>
    </location>
</feature>
<keyword evidence="6 10" id="KW-1133">Transmembrane helix</keyword>
<reference evidence="11" key="1">
    <citation type="submission" date="2022-10" db="EMBL/GenBank/DDBJ databases">
        <title>The WGS of Solirubrobacter phytolaccae KCTC 29190.</title>
        <authorList>
            <person name="Jiang Z."/>
        </authorList>
    </citation>
    <scope>NUCLEOTIDE SEQUENCE</scope>
    <source>
        <strain evidence="11">KCTC 29190</strain>
    </source>
</reference>
<evidence type="ECO:0000256" key="5">
    <source>
        <dbReference type="ARBA" id="ARBA00022692"/>
    </source>
</evidence>
<evidence type="ECO:0000313" key="12">
    <source>
        <dbReference type="Proteomes" id="UP001147653"/>
    </source>
</evidence>
<dbReference type="PANTHER" id="PTHR30266">
    <property type="entry name" value="MECHANOSENSITIVE CHANNEL MSCL"/>
    <property type="match status" value="1"/>
</dbReference>
<dbReference type="GO" id="GO:0005886">
    <property type="term" value="C:plasma membrane"/>
    <property type="evidence" value="ECO:0007669"/>
    <property type="project" value="UniProtKB-SubCell"/>
</dbReference>
<evidence type="ECO:0000256" key="3">
    <source>
        <dbReference type="ARBA" id="ARBA00022448"/>
    </source>
</evidence>
<dbReference type="HAMAP" id="MF_00115">
    <property type="entry name" value="MscL"/>
    <property type="match status" value="1"/>
</dbReference>
<dbReference type="Proteomes" id="UP001147653">
    <property type="component" value="Unassembled WGS sequence"/>
</dbReference>
<keyword evidence="9 10" id="KW-0407">Ion channel</keyword>
<comment type="caution">
    <text evidence="11">The sequence shown here is derived from an EMBL/GenBank/DDBJ whole genome shotgun (WGS) entry which is preliminary data.</text>
</comment>
<keyword evidence="7 10" id="KW-0406">Ion transport</keyword>
<evidence type="ECO:0000256" key="9">
    <source>
        <dbReference type="ARBA" id="ARBA00023303"/>
    </source>
</evidence>
<dbReference type="NCBIfam" id="TIGR00220">
    <property type="entry name" value="mscL"/>
    <property type="match status" value="1"/>
</dbReference>
<dbReference type="SUPFAM" id="SSF81330">
    <property type="entry name" value="Gated mechanosensitive channel"/>
    <property type="match status" value="1"/>
</dbReference>
<dbReference type="GO" id="GO:0008381">
    <property type="term" value="F:mechanosensitive monoatomic ion channel activity"/>
    <property type="evidence" value="ECO:0007669"/>
    <property type="project" value="UniProtKB-UniRule"/>
</dbReference>
<dbReference type="InterPro" id="IPR037673">
    <property type="entry name" value="MSC/AndL"/>
</dbReference>
<feature type="transmembrane region" description="Helical" evidence="10">
    <location>
        <begin position="12"/>
        <end position="32"/>
    </location>
</feature>
<organism evidence="11 12">
    <name type="scientific">Solirubrobacter phytolaccae</name>
    <dbReference type="NCBI Taxonomy" id="1404360"/>
    <lineage>
        <taxon>Bacteria</taxon>
        <taxon>Bacillati</taxon>
        <taxon>Actinomycetota</taxon>
        <taxon>Thermoleophilia</taxon>
        <taxon>Solirubrobacterales</taxon>
        <taxon>Solirubrobacteraceae</taxon>
        <taxon>Solirubrobacter</taxon>
    </lineage>
</organism>
<evidence type="ECO:0000256" key="6">
    <source>
        <dbReference type="ARBA" id="ARBA00022989"/>
    </source>
</evidence>
<dbReference type="PRINTS" id="PR01264">
    <property type="entry name" value="MECHCHANNEL"/>
</dbReference>
<name>A0A9X3N481_9ACTN</name>
<comment type="function">
    <text evidence="10">Channel that opens in response to stretch forces in the membrane lipid bilayer. May participate in the regulation of osmotic pressure changes within the cell.</text>
</comment>
<dbReference type="EMBL" id="JAPDDP010000003">
    <property type="protein sequence ID" value="MDA0179191.1"/>
    <property type="molecule type" value="Genomic_DNA"/>
</dbReference>
<keyword evidence="12" id="KW-1185">Reference proteome</keyword>
<dbReference type="PANTHER" id="PTHR30266:SF2">
    <property type="entry name" value="LARGE-CONDUCTANCE MECHANOSENSITIVE CHANNEL"/>
    <property type="match status" value="1"/>
</dbReference>
<dbReference type="InterPro" id="IPR036019">
    <property type="entry name" value="MscL_channel"/>
</dbReference>
<dbReference type="InterPro" id="IPR019823">
    <property type="entry name" value="Mechanosensitive_channel_CS"/>
</dbReference>
<evidence type="ECO:0000256" key="4">
    <source>
        <dbReference type="ARBA" id="ARBA00022475"/>
    </source>
</evidence>
<evidence type="ECO:0000256" key="10">
    <source>
        <dbReference type="HAMAP-Rule" id="MF_00115"/>
    </source>
</evidence>
<dbReference type="Gene3D" id="1.10.1200.120">
    <property type="entry name" value="Large-conductance mechanosensitive channel, MscL, domain 1"/>
    <property type="match status" value="1"/>
</dbReference>
<protein>
    <recommendedName>
        <fullName evidence="10">Large-conductance mechanosensitive channel</fullName>
    </recommendedName>
</protein>
<dbReference type="PROSITE" id="PS01327">
    <property type="entry name" value="MSCL"/>
    <property type="match status" value="1"/>
</dbReference>
<proteinExistence type="inferred from homology"/>
<keyword evidence="8 10" id="KW-0472">Membrane</keyword>
<gene>
    <name evidence="10 11" type="primary">mscL</name>
    <name evidence="11" type="ORF">OJ997_02695</name>
</gene>
<evidence type="ECO:0000256" key="8">
    <source>
        <dbReference type="ARBA" id="ARBA00023136"/>
    </source>
</evidence>
<accession>A0A9X3N481</accession>
<comment type="subcellular location">
    <subcellularLocation>
        <location evidence="1 10">Cell membrane</location>
        <topology evidence="1 10">Multi-pass membrane protein</topology>
    </subcellularLocation>
</comment>
<evidence type="ECO:0000256" key="2">
    <source>
        <dbReference type="ARBA" id="ARBA00007254"/>
    </source>
</evidence>
<evidence type="ECO:0000256" key="7">
    <source>
        <dbReference type="ARBA" id="ARBA00023065"/>
    </source>
</evidence>
<dbReference type="Pfam" id="PF01741">
    <property type="entry name" value="MscL"/>
    <property type="match status" value="1"/>
</dbReference>
<evidence type="ECO:0000256" key="1">
    <source>
        <dbReference type="ARBA" id="ARBA00004651"/>
    </source>
</evidence>
<evidence type="ECO:0000313" key="11">
    <source>
        <dbReference type="EMBL" id="MDA0179191.1"/>
    </source>
</evidence>
<dbReference type="InterPro" id="IPR001185">
    <property type="entry name" value="MS_channel"/>
</dbReference>
<keyword evidence="5 10" id="KW-0812">Transmembrane</keyword>
<keyword evidence="3 10" id="KW-0813">Transport</keyword>
<dbReference type="RefSeq" id="WP_270023455.1">
    <property type="nucleotide sequence ID" value="NZ_JAPDDP010000003.1"/>
</dbReference>